<dbReference type="RefSeq" id="WP_160756894.1">
    <property type="nucleotide sequence ID" value="NZ_WTYL01000003.1"/>
</dbReference>
<dbReference type="InterPro" id="IPR038444">
    <property type="entry name" value="DUF465_sf"/>
</dbReference>
<evidence type="ECO:0000313" key="1">
    <source>
        <dbReference type="EMBL" id="MXP45278.1"/>
    </source>
</evidence>
<proteinExistence type="predicted"/>
<dbReference type="Proteomes" id="UP000431922">
    <property type="component" value="Unassembled WGS sequence"/>
</dbReference>
<dbReference type="EMBL" id="WTYL01000003">
    <property type="protein sequence ID" value="MXP45278.1"/>
    <property type="molecule type" value="Genomic_DNA"/>
</dbReference>
<reference evidence="1 2" key="1">
    <citation type="submission" date="2019-12" db="EMBL/GenBank/DDBJ databases">
        <title>Genomic-based taxomic classification of the family Erythrobacteraceae.</title>
        <authorList>
            <person name="Xu L."/>
        </authorList>
    </citation>
    <scope>NUCLEOTIDE SEQUENCE [LARGE SCALE GENOMIC DNA]</scope>
    <source>
        <strain evidence="1 2">KCTC 42453</strain>
    </source>
</reference>
<name>A0A845B4F7_9SPHN</name>
<accession>A0A845B4F7</accession>
<organism evidence="1 2">
    <name type="scientific">Allopontixanthobacter sediminis</name>
    <dbReference type="NCBI Taxonomy" id="1689985"/>
    <lineage>
        <taxon>Bacteria</taxon>
        <taxon>Pseudomonadati</taxon>
        <taxon>Pseudomonadota</taxon>
        <taxon>Alphaproteobacteria</taxon>
        <taxon>Sphingomonadales</taxon>
        <taxon>Erythrobacteraceae</taxon>
        <taxon>Allopontixanthobacter</taxon>
    </lineage>
</organism>
<dbReference type="AlphaFoldDB" id="A0A845B4F7"/>
<protein>
    <recommendedName>
        <fullName evidence="3">DUF465 domain-containing protein</fullName>
    </recommendedName>
</protein>
<gene>
    <name evidence="1" type="ORF">GRI65_12550</name>
</gene>
<dbReference type="Gene3D" id="6.10.280.50">
    <property type="match status" value="1"/>
</dbReference>
<evidence type="ECO:0000313" key="2">
    <source>
        <dbReference type="Proteomes" id="UP000431922"/>
    </source>
</evidence>
<sequence length="60" mass="7428">MNTYLERLLRRHRRIDRLIDTSKAHGKQEDLKLLKRVRLRLKDRIAELQRRNNPILRVNK</sequence>
<evidence type="ECO:0008006" key="3">
    <source>
        <dbReference type="Google" id="ProtNLM"/>
    </source>
</evidence>
<comment type="caution">
    <text evidence="1">The sequence shown here is derived from an EMBL/GenBank/DDBJ whole genome shotgun (WGS) entry which is preliminary data.</text>
</comment>
<keyword evidence="2" id="KW-1185">Reference proteome</keyword>